<comment type="caution">
    <text evidence="2">The sequence shown here is derived from an EMBL/GenBank/DDBJ whole genome shotgun (WGS) entry which is preliminary data.</text>
</comment>
<dbReference type="AlphaFoldDB" id="A0A5B0NX74"/>
<dbReference type="EMBL" id="VDEP01000373">
    <property type="protein sequence ID" value="KAA1093775.1"/>
    <property type="molecule type" value="Genomic_DNA"/>
</dbReference>
<accession>A0A5B0NX74</accession>
<feature type="chain" id="PRO_5023048591" description="Secreted protein" evidence="1">
    <location>
        <begin position="18"/>
        <end position="70"/>
    </location>
</feature>
<name>A0A5B0NX74_PUCGR</name>
<evidence type="ECO:0000313" key="2">
    <source>
        <dbReference type="EMBL" id="KAA1093775.1"/>
    </source>
</evidence>
<evidence type="ECO:0000313" key="3">
    <source>
        <dbReference type="Proteomes" id="UP000325313"/>
    </source>
</evidence>
<evidence type="ECO:0000256" key="1">
    <source>
        <dbReference type="SAM" id="SignalP"/>
    </source>
</evidence>
<keyword evidence="1" id="KW-0732">Signal</keyword>
<gene>
    <name evidence="2" type="ORF">PGTUg99_028847</name>
</gene>
<dbReference type="Proteomes" id="UP000325313">
    <property type="component" value="Unassembled WGS sequence"/>
</dbReference>
<reference evidence="2 3" key="1">
    <citation type="submission" date="2019-05" db="EMBL/GenBank/DDBJ databases">
        <title>Emergence of the Ug99 lineage of the wheat stem rust pathogen through somatic hybridization.</title>
        <authorList>
            <person name="Li F."/>
            <person name="Upadhyaya N.M."/>
            <person name="Sperschneider J."/>
            <person name="Matny O."/>
            <person name="Nguyen-Phuc H."/>
            <person name="Mago R."/>
            <person name="Raley C."/>
            <person name="Miller M.E."/>
            <person name="Silverstein K.A.T."/>
            <person name="Henningsen E."/>
            <person name="Hirsch C.D."/>
            <person name="Visser B."/>
            <person name="Pretorius Z.A."/>
            <person name="Steffenson B.J."/>
            <person name="Schwessinger B."/>
            <person name="Dodds P.N."/>
            <person name="Figueroa M."/>
        </authorList>
    </citation>
    <scope>NUCLEOTIDE SEQUENCE [LARGE SCALE GENOMIC DNA]</scope>
    <source>
        <strain evidence="2 3">Ug99</strain>
    </source>
</reference>
<feature type="signal peptide" evidence="1">
    <location>
        <begin position="1"/>
        <end position="17"/>
    </location>
</feature>
<proteinExistence type="predicted"/>
<sequence>MKFFRIFLLVLLHRTTCRSICSTDLLCLAIESSACREFQLIIDPPPCPRSSLGPSKFETVKERLVLALLS</sequence>
<organism evidence="2 3">
    <name type="scientific">Puccinia graminis f. sp. tritici</name>
    <dbReference type="NCBI Taxonomy" id="56615"/>
    <lineage>
        <taxon>Eukaryota</taxon>
        <taxon>Fungi</taxon>
        <taxon>Dikarya</taxon>
        <taxon>Basidiomycota</taxon>
        <taxon>Pucciniomycotina</taxon>
        <taxon>Pucciniomycetes</taxon>
        <taxon>Pucciniales</taxon>
        <taxon>Pucciniaceae</taxon>
        <taxon>Puccinia</taxon>
    </lineage>
</organism>
<protein>
    <recommendedName>
        <fullName evidence="4">Secreted protein</fullName>
    </recommendedName>
</protein>
<evidence type="ECO:0008006" key="4">
    <source>
        <dbReference type="Google" id="ProtNLM"/>
    </source>
</evidence>